<feature type="chain" id="PRO_5001656257" description="DUF3828 domain-containing protein" evidence="1">
    <location>
        <begin position="23"/>
        <end position="146"/>
    </location>
</feature>
<evidence type="ECO:0000259" key="2">
    <source>
        <dbReference type="Pfam" id="PF12883"/>
    </source>
</evidence>
<dbReference type="PATRIC" id="fig|1028800.3.peg.1637"/>
<reference evidence="4" key="1">
    <citation type="journal article" date="2014" name="BMC Genomics">
        <title>Genome sequencing of two Neorhizobium galegae strains reveals a noeT gene responsible for the unusual acetylation of the nodulation factors.</title>
        <authorList>
            <person name="Osterman J."/>
            <person name="Marsh J."/>
            <person name="Laine P.K."/>
            <person name="Zeng Z."/>
            <person name="Alatalo E."/>
            <person name="Sullivan J.T."/>
            <person name="Young J.P."/>
            <person name="Thomas-Oates J."/>
            <person name="Paulin L."/>
            <person name="Lindstrom K."/>
        </authorList>
    </citation>
    <scope>NUCLEOTIDE SEQUENCE [LARGE SCALE GENOMIC DNA]</scope>
    <source>
        <strain evidence="4">HAMBI 540</strain>
    </source>
</reference>
<evidence type="ECO:0000313" key="4">
    <source>
        <dbReference type="Proteomes" id="UP000028181"/>
    </source>
</evidence>
<dbReference type="OrthoDB" id="7174015at2"/>
<keyword evidence="1" id="KW-0732">Signal</keyword>
<evidence type="ECO:0000313" key="3">
    <source>
        <dbReference type="EMBL" id="CDN47801.1"/>
    </source>
</evidence>
<gene>
    <name evidence="3" type="ORF">RG540_CH16290</name>
</gene>
<evidence type="ECO:0000256" key="1">
    <source>
        <dbReference type="SAM" id="SignalP"/>
    </source>
</evidence>
<sequence length="146" mass="15640">MRMPAIVFGLLFSLLAAAGAEARVYKSPQALIKSLYADTIDPAEDDAPSPYSAYFSDALNESLTANGEAVDFDPILAGQDGVASNIQLSPPIVLGNTAELEVSFRNGKRSATLFYTLVRENGGWKVDDIADQSGDDPWSLRDLLGQ</sequence>
<keyword evidence="4" id="KW-1185">Reference proteome</keyword>
<proteinExistence type="predicted"/>
<dbReference type="eggNOG" id="ENOG50339YC">
    <property type="taxonomic scope" value="Bacteria"/>
</dbReference>
<dbReference type="HOGENOM" id="CLU_147957_0_0_5"/>
<dbReference type="InterPro" id="IPR024289">
    <property type="entry name" value="DUF3828"/>
</dbReference>
<dbReference type="Pfam" id="PF12883">
    <property type="entry name" value="DUF3828"/>
    <property type="match status" value="1"/>
</dbReference>
<dbReference type="KEGG" id="ngg:RG540_CH16290"/>
<feature type="domain" description="DUF3828" evidence="2">
    <location>
        <begin position="32"/>
        <end position="132"/>
    </location>
</feature>
<organism evidence="3 4">
    <name type="scientific">Neorhizobium galegae bv. orientalis str. HAMBI 540</name>
    <dbReference type="NCBI Taxonomy" id="1028800"/>
    <lineage>
        <taxon>Bacteria</taxon>
        <taxon>Pseudomonadati</taxon>
        <taxon>Pseudomonadota</taxon>
        <taxon>Alphaproteobacteria</taxon>
        <taxon>Hyphomicrobiales</taxon>
        <taxon>Rhizobiaceae</taxon>
        <taxon>Rhizobium/Agrobacterium group</taxon>
        <taxon>Neorhizobium</taxon>
    </lineage>
</organism>
<dbReference type="RefSeq" id="WP_038586446.1">
    <property type="nucleotide sequence ID" value="NZ_HG938353.1"/>
</dbReference>
<dbReference type="EMBL" id="HG938353">
    <property type="protein sequence ID" value="CDN47801.1"/>
    <property type="molecule type" value="Genomic_DNA"/>
</dbReference>
<protein>
    <recommendedName>
        <fullName evidence="2">DUF3828 domain-containing protein</fullName>
    </recommendedName>
</protein>
<name>A0A068SPV3_NEOGA</name>
<accession>A0A068SPV3</accession>
<feature type="signal peptide" evidence="1">
    <location>
        <begin position="1"/>
        <end position="22"/>
    </location>
</feature>
<dbReference type="Gene3D" id="3.10.450.50">
    <property type="match status" value="1"/>
</dbReference>
<dbReference type="Proteomes" id="UP000028181">
    <property type="component" value="Chromosome I"/>
</dbReference>
<dbReference type="AlphaFoldDB" id="A0A068SPV3"/>
<dbReference type="GeneID" id="24259252"/>